<organism evidence="2">
    <name type="scientific">Taylorella asinigenitalis 14/45</name>
    <dbReference type="NCBI Taxonomy" id="1091495"/>
    <lineage>
        <taxon>Bacteria</taxon>
        <taxon>Pseudomonadati</taxon>
        <taxon>Pseudomonadota</taxon>
        <taxon>Betaproteobacteria</taxon>
        <taxon>Burkholderiales</taxon>
        <taxon>Alcaligenaceae</taxon>
        <taxon>Taylorella</taxon>
    </lineage>
</organism>
<dbReference type="KEGG" id="tat:KUM_0806"/>
<feature type="compositionally biased region" description="Polar residues" evidence="1">
    <location>
        <begin position="167"/>
        <end position="201"/>
    </location>
</feature>
<dbReference type="RefSeq" id="WP_015551674.1">
    <property type="nucleotide sequence ID" value="NC_021033.1"/>
</dbReference>
<protein>
    <submittedName>
        <fullName evidence="2">Uncharacterized protein</fullName>
    </submittedName>
</protein>
<feature type="region of interest" description="Disordered" evidence="1">
    <location>
        <begin position="128"/>
        <end position="496"/>
    </location>
</feature>
<feature type="compositionally biased region" description="Polar residues" evidence="1">
    <location>
        <begin position="247"/>
        <end position="268"/>
    </location>
</feature>
<dbReference type="InterPro" id="IPR007470">
    <property type="entry name" value="HemX"/>
</dbReference>
<feature type="compositionally biased region" description="Low complexity" evidence="1">
    <location>
        <begin position="152"/>
        <end position="166"/>
    </location>
</feature>
<evidence type="ECO:0000256" key="1">
    <source>
        <dbReference type="SAM" id="MobiDB-lite"/>
    </source>
</evidence>
<feature type="compositionally biased region" description="Low complexity" evidence="1">
    <location>
        <begin position="128"/>
        <end position="143"/>
    </location>
</feature>
<feature type="compositionally biased region" description="Basic and acidic residues" evidence="1">
    <location>
        <begin position="220"/>
        <end position="233"/>
    </location>
</feature>
<gene>
    <name evidence="2" type="ORF">KUM_0806</name>
</gene>
<feature type="compositionally biased region" description="Acidic residues" evidence="1">
    <location>
        <begin position="69"/>
        <end position="85"/>
    </location>
</feature>
<feature type="compositionally biased region" description="Acidic residues" evidence="1">
    <location>
        <begin position="24"/>
        <end position="40"/>
    </location>
</feature>
<feature type="compositionally biased region" description="Polar residues" evidence="1">
    <location>
        <begin position="475"/>
        <end position="485"/>
    </location>
</feature>
<feature type="compositionally biased region" description="Acidic residues" evidence="1">
    <location>
        <begin position="52"/>
        <end position="61"/>
    </location>
</feature>
<dbReference type="HOGENOM" id="CLU_384912_0_0_4"/>
<reference evidence="2" key="1">
    <citation type="journal article" date="2012" name="Vet. Microbiol.">
        <title>Comparative genomic analyses of the Taylorellae.</title>
        <authorList>
            <person name="Hauser H."/>
            <person name="Richter D.C."/>
            <person name="van Tonder A."/>
            <person name="Clark L."/>
            <person name="Preston A."/>
        </authorList>
    </citation>
    <scope>NUCLEOTIDE SEQUENCE</scope>
    <source>
        <strain evidence="2">14/45</strain>
    </source>
</reference>
<dbReference type="Pfam" id="PF04375">
    <property type="entry name" value="HemX"/>
    <property type="match status" value="1"/>
</dbReference>
<feature type="compositionally biased region" description="Polar residues" evidence="1">
    <location>
        <begin position="596"/>
        <end position="606"/>
    </location>
</feature>
<sequence>MKDKSFEDVEELTQIETKKRDIEDAEILDSEIETESEYEDTISHQESIDMSESAEEIDDLSDTPYTEPETVEVTDLEEEVVEPEVTESKTKEGPSPLIWVLVLALLGGGGYFIYENYFNKPNAVVSTESNESQNQMEQNNDSNLSAISESPNANSTESESTATENSVSDTAIVDSNSSESVTGDIQSEAPTSDVPSISTVPPTEDKNEPILDESSNTENSKSDSDLSEAEQKDLNQNQTQTQTLTQESAENINQTDGATEPKSVTPNEESSKLDPNLFGQNEFQNPDETDRKPDVVEVFEIPPDQYKSNQIDTDTETDSKSETGSGSDSDSKSETVLESKQEGTDSSDTMLGVVPSNPEGSSNEPDIAVSENIQPRDPIKVVDPVSSPVMTGGEPENQAQSEPESQPETGAQSEPEFASQPESQPESVTQPGSESGTQHGPEFPNKPIDSVEPTGPAEPSELEVPVIVPVEQKPVQPSTPVQSVDTKGPTALPPEIDPIYRQKVAQIKSRIDQANNYLLVSRDRPKALSVIALLSSEDLDPKLQEAIDKDRKNIESVQGMDQARIASVTKDLQKLIYDLPFNSADKKSDLNSLETSKAMNADTAPSESEAKVDEKPKGNWFARQWNSVKEIPSDIYNGVKEDIQSLVKVEKFDDISSATLSIEEVKTLKLSAINHLNFAQSALNSGDGEYWKSSLNEVKTIIQSNTNPESPKAAHVIAVLDKLMEEPIATKYPIMTETLRVYKELYPITSEIKPNN</sequence>
<feature type="compositionally biased region" description="Polar residues" evidence="1">
    <location>
        <begin position="420"/>
        <end position="438"/>
    </location>
</feature>
<feature type="compositionally biased region" description="Low complexity" evidence="1">
    <location>
        <begin position="234"/>
        <end position="246"/>
    </location>
</feature>
<feature type="compositionally biased region" description="Basic and acidic residues" evidence="1">
    <location>
        <begin position="329"/>
        <end position="343"/>
    </location>
</feature>
<feature type="region of interest" description="Disordered" evidence="1">
    <location>
        <begin position="24"/>
        <end position="93"/>
    </location>
</feature>
<feature type="region of interest" description="Disordered" evidence="1">
    <location>
        <begin position="596"/>
        <end position="615"/>
    </location>
</feature>
<proteinExistence type="predicted"/>
<feature type="compositionally biased region" description="Polar residues" evidence="1">
    <location>
        <begin position="397"/>
        <end position="412"/>
    </location>
</feature>
<dbReference type="AlphaFoldDB" id="I7JRK8"/>
<name>I7JRK8_9BURK</name>
<accession>I7JRK8</accession>
<evidence type="ECO:0000313" key="2">
    <source>
        <dbReference type="EMBL" id="CCG19598.1"/>
    </source>
</evidence>
<dbReference type="BioCyc" id="TASI1091495:G13GE-804-MONOMER"/>
<dbReference type="EMBL" id="HE681424">
    <property type="protein sequence ID" value="CCG19598.1"/>
    <property type="molecule type" value="Genomic_DNA"/>
</dbReference>